<dbReference type="GeneID" id="5739797"/>
<evidence type="ECO:0000256" key="2">
    <source>
        <dbReference type="RuleBase" id="RU000551"/>
    </source>
</evidence>
<dbReference type="GO" id="GO:0019773">
    <property type="term" value="C:proteasome core complex, alpha-subunit complex"/>
    <property type="evidence" value="ECO:0007669"/>
    <property type="project" value="InterPro"/>
</dbReference>
<dbReference type="Pfam" id="PF00227">
    <property type="entry name" value="Proteasome"/>
    <property type="match status" value="1"/>
</dbReference>
<accession>A9BK84</accession>
<dbReference type="SMART" id="SM00948">
    <property type="entry name" value="Proteasome_A_N"/>
    <property type="match status" value="1"/>
</dbReference>
<comment type="similarity">
    <text evidence="2">Belongs to the peptidase T1A family.</text>
</comment>
<dbReference type="GO" id="GO:0006511">
    <property type="term" value="P:ubiquitin-dependent protein catabolic process"/>
    <property type="evidence" value="ECO:0007669"/>
    <property type="project" value="InterPro"/>
</dbReference>
<reference evidence="4 6" key="1">
    <citation type="journal article" date="2007" name="Proc. Natl. Acad. Sci. U.S.A.">
        <title>Nucleomorph genome of Hemiselmis andersenii reveals complete intron loss and compaction as a driver of protein structure and function.</title>
        <authorList>
            <person name="Lane C.E."/>
            <person name="van den Heuvel K."/>
            <person name="Kozera C."/>
            <person name="Curtis B.A."/>
            <person name="Parsons B.J."/>
            <person name="Bowman S."/>
            <person name="Archibald J.M."/>
        </authorList>
    </citation>
    <scope>NUCLEOTIDE SEQUENCE [LARGE SCALE GENOMIC DNA]</scope>
    <source>
        <strain evidence="4 6">CCMP644</strain>
    </source>
</reference>
<dbReference type="InterPro" id="IPR029055">
    <property type="entry name" value="Ntn_hydrolases_N"/>
</dbReference>
<comment type="subunit">
    <text evidence="2">The 26S proteasome consists of a 20S proteasome core and two 19S regulatory subunits.</text>
</comment>
<dbReference type="RefSeq" id="XP_001712242.1">
    <property type="nucleotide sequence ID" value="XM_001712190.1"/>
</dbReference>
<organism evidence="4 6">
    <name type="scientific">Hemiselmis andersenii</name>
    <name type="common">Cryptophyte alga</name>
    <dbReference type="NCBI Taxonomy" id="464988"/>
    <lineage>
        <taxon>Eukaryota</taxon>
        <taxon>Cryptophyceae</taxon>
        <taxon>Cryptomonadales</taxon>
        <taxon>Hemiselmidaceae</taxon>
        <taxon>Hemiselmis</taxon>
    </lineage>
</organism>
<dbReference type="EMBL" id="CP000881">
    <property type="protein sequence ID" value="ABW97917.1"/>
    <property type="molecule type" value="Genomic_DNA"/>
</dbReference>
<keyword evidence="2" id="KW-0963">Cytoplasm</keyword>
<reference evidence="5" key="2">
    <citation type="submission" date="2021-01" db="EMBL/GenBank/DDBJ databases">
        <authorList>
            <person name="Corre E."/>
            <person name="Pelletier E."/>
            <person name="Niang G."/>
            <person name="Scheremetjew M."/>
            <person name="Finn R."/>
            <person name="Kale V."/>
            <person name="Holt S."/>
            <person name="Cochrane G."/>
            <person name="Meng A."/>
            <person name="Brown T."/>
            <person name="Cohen L."/>
        </authorList>
    </citation>
    <scope>NUCLEOTIDE SEQUENCE</scope>
    <source>
        <strain evidence="5">CCMP441</strain>
    </source>
</reference>
<dbReference type="InterPro" id="IPR050115">
    <property type="entry name" value="Proteasome_alpha"/>
</dbReference>
<dbReference type="Gene3D" id="3.60.20.10">
    <property type="entry name" value="Glutamine Phosphoribosylpyrophosphate, subunit 1, domain 1"/>
    <property type="match status" value="1"/>
</dbReference>
<name>A9BK84_HEMAN</name>
<keyword evidence="1 2" id="KW-0647">Proteasome</keyword>
<evidence type="ECO:0000313" key="6">
    <source>
        <dbReference type="Proteomes" id="UP000243127"/>
    </source>
</evidence>
<dbReference type="GO" id="GO:0005737">
    <property type="term" value="C:cytoplasm"/>
    <property type="evidence" value="ECO:0007669"/>
    <property type="project" value="UniProtKB-SubCell"/>
</dbReference>
<dbReference type="PANTHER" id="PTHR11599">
    <property type="entry name" value="PROTEASOME SUBUNIT ALPHA/BETA"/>
    <property type="match status" value="1"/>
</dbReference>
<dbReference type="Pfam" id="PF10584">
    <property type="entry name" value="Proteasome_A_N"/>
    <property type="match status" value="1"/>
</dbReference>
<keyword evidence="4" id="KW-0542">Nucleomorph</keyword>
<geneLocation type="nucleomorph" evidence="4"/>
<dbReference type="InterPro" id="IPR000426">
    <property type="entry name" value="Proteasome_asu_N"/>
</dbReference>
<evidence type="ECO:0000256" key="1">
    <source>
        <dbReference type="ARBA" id="ARBA00022942"/>
    </source>
</evidence>
<evidence type="ECO:0000313" key="4">
    <source>
        <dbReference type="EMBL" id="ABW97917.1"/>
    </source>
</evidence>
<sequence length="288" mass="33657">MFRTEYDSDITIFSPNGDIHQINYAKNASNKGNILIGLKTSSHCLMVSLNQKSESLDNKYNKILSISKNLGAIVSGIIGDGKYIHKYLEKKKIEYSQFNNRSPLLSWIVSNAKKIFCQNIFHSRTRPYGVSVVIGGYDSNGPQLFLISPDGIVQKFRKLITGSNEQFEIQFLERNLHLFNQRNQKFSIDELLFSFYLSLGHGLKNRVKFALVGRKTPWFIANKKFTEFFLKNFKKKNLKKRYIFLKNPYLKTLKLNNFFKEKPLKIFFFSFLNIYKKTKKILKKTKKI</sequence>
<gene>
    <name evidence="4" type="ORF">HAN_1g73</name>
    <name evidence="5" type="ORF">HAND1043_LOCUS9780</name>
</gene>
<dbReference type="PROSITE" id="PS00388">
    <property type="entry name" value="PROTEASOME_ALPHA_1"/>
    <property type="match status" value="1"/>
</dbReference>
<evidence type="ECO:0000313" key="5">
    <source>
        <dbReference type="EMBL" id="CAD8743286.1"/>
    </source>
</evidence>
<comment type="subcellular location">
    <subcellularLocation>
        <location evidence="2">Cytoplasm</location>
    </subcellularLocation>
    <subcellularLocation>
        <location evidence="2">Nucleus</location>
    </subcellularLocation>
</comment>
<evidence type="ECO:0000259" key="3">
    <source>
        <dbReference type="PROSITE" id="PS00388"/>
    </source>
</evidence>
<dbReference type="AlphaFoldDB" id="A9BK84"/>
<dbReference type="Proteomes" id="UP000243127">
    <property type="component" value="Nucleomorph 1"/>
</dbReference>
<protein>
    <recommendedName>
        <fullName evidence="2">Proteasome subunit alpha type</fullName>
    </recommendedName>
</protein>
<feature type="domain" description="Proteasome alpha-type subunits" evidence="3">
    <location>
        <begin position="6"/>
        <end position="28"/>
    </location>
</feature>
<dbReference type="EMBL" id="HBFK01015870">
    <property type="protein sequence ID" value="CAD8743286.1"/>
    <property type="molecule type" value="Transcribed_RNA"/>
</dbReference>
<dbReference type="GO" id="GO:0005634">
    <property type="term" value="C:nucleus"/>
    <property type="evidence" value="ECO:0007669"/>
    <property type="project" value="UniProtKB-SubCell"/>
</dbReference>
<keyword evidence="2" id="KW-0539">Nucleus</keyword>
<proteinExistence type="inferred from homology"/>
<dbReference type="InterPro" id="IPR001353">
    <property type="entry name" value="Proteasome_sua/b"/>
</dbReference>
<dbReference type="SUPFAM" id="SSF56235">
    <property type="entry name" value="N-terminal nucleophile aminohydrolases (Ntn hydrolases)"/>
    <property type="match status" value="1"/>
</dbReference>